<proteinExistence type="predicted"/>
<dbReference type="Proteomes" id="UP001642260">
    <property type="component" value="Unassembled WGS sequence"/>
</dbReference>
<dbReference type="InterPro" id="IPR001283">
    <property type="entry name" value="CRISP-related"/>
</dbReference>
<accession>A0ABC8L2U9</accession>
<sequence>MKVSIPSRNLILVTTIFLIYIVPLRAEDSPQDYLDAHNKVRAEVGVGPLTWDLKLALYASTHAKKLEVVCTLELSEVPDGELFAPYGENLAMGAWSSGNMSAAQAVEMWVKEKSDYNYSSNTCAPDRLCSSYTQVVWRNSVKLGCAKARCPDPVYGRRTFVYCNYDPRGNGFEERPY</sequence>
<evidence type="ECO:0000256" key="3">
    <source>
        <dbReference type="SAM" id="SignalP"/>
    </source>
</evidence>
<dbReference type="SMART" id="SM00198">
    <property type="entry name" value="SCP"/>
    <property type="match status" value="1"/>
</dbReference>
<reference evidence="5 6" key="1">
    <citation type="submission" date="2022-03" db="EMBL/GenBank/DDBJ databases">
        <authorList>
            <person name="Macdonald S."/>
            <person name="Ahmed S."/>
            <person name="Newling K."/>
        </authorList>
    </citation>
    <scope>NUCLEOTIDE SEQUENCE [LARGE SCALE GENOMIC DNA]</scope>
</reference>
<dbReference type="InterPro" id="IPR014044">
    <property type="entry name" value="CAP_dom"/>
</dbReference>
<dbReference type="Pfam" id="PF00188">
    <property type="entry name" value="CAP"/>
    <property type="match status" value="1"/>
</dbReference>
<dbReference type="FunFam" id="3.40.33.10:FF:000004">
    <property type="entry name" value="CAP, cysteine-rich secretory protein, antigen 5"/>
    <property type="match status" value="1"/>
</dbReference>
<dbReference type="CDD" id="cd05381">
    <property type="entry name" value="CAP_PR-1"/>
    <property type="match status" value="1"/>
</dbReference>
<dbReference type="InterPro" id="IPR002413">
    <property type="entry name" value="V5_allergen-like"/>
</dbReference>
<comment type="function">
    <text evidence="1">Probably involved in the defense reaction of plants against pathogens.</text>
</comment>
<dbReference type="PRINTS" id="PR00837">
    <property type="entry name" value="V5TPXLIKE"/>
</dbReference>
<dbReference type="SUPFAM" id="SSF55797">
    <property type="entry name" value="PR-1-like"/>
    <property type="match status" value="1"/>
</dbReference>
<evidence type="ECO:0000313" key="5">
    <source>
        <dbReference type="EMBL" id="CAH8369109.1"/>
    </source>
</evidence>
<evidence type="ECO:0000256" key="2">
    <source>
        <dbReference type="ARBA" id="ARBA00023265"/>
    </source>
</evidence>
<feature type="chain" id="PRO_5044795744" description="SCP domain-containing protein" evidence="3">
    <location>
        <begin position="27"/>
        <end position="177"/>
    </location>
</feature>
<gene>
    <name evidence="5" type="ORF">ERUC_LOCUS31083</name>
</gene>
<protein>
    <recommendedName>
        <fullName evidence="4">SCP domain-containing protein</fullName>
    </recommendedName>
</protein>
<feature type="signal peptide" evidence="3">
    <location>
        <begin position="1"/>
        <end position="26"/>
    </location>
</feature>
<dbReference type="AlphaFoldDB" id="A0ABC8L2U9"/>
<dbReference type="PRINTS" id="PR00838">
    <property type="entry name" value="V5ALLERGEN"/>
</dbReference>
<evidence type="ECO:0000313" key="6">
    <source>
        <dbReference type="Proteomes" id="UP001642260"/>
    </source>
</evidence>
<comment type="caution">
    <text evidence="5">The sequence shown here is derived from an EMBL/GenBank/DDBJ whole genome shotgun (WGS) entry which is preliminary data.</text>
</comment>
<name>A0ABC8L2U9_ERUVS</name>
<dbReference type="Gene3D" id="3.40.33.10">
    <property type="entry name" value="CAP"/>
    <property type="match status" value="1"/>
</dbReference>
<keyword evidence="2" id="KW-0611">Plant defense</keyword>
<keyword evidence="2" id="KW-0568">Pathogenesis-related protein</keyword>
<dbReference type="InterPro" id="IPR035940">
    <property type="entry name" value="CAP_sf"/>
</dbReference>
<keyword evidence="6" id="KW-1185">Reference proteome</keyword>
<dbReference type="PANTHER" id="PTHR10334">
    <property type="entry name" value="CYSTEINE-RICH SECRETORY PROTEIN-RELATED"/>
    <property type="match status" value="1"/>
</dbReference>
<evidence type="ECO:0000256" key="1">
    <source>
        <dbReference type="ARBA" id="ARBA00003143"/>
    </source>
</evidence>
<evidence type="ECO:0000259" key="4">
    <source>
        <dbReference type="SMART" id="SM00198"/>
    </source>
</evidence>
<feature type="domain" description="SCP" evidence="4">
    <location>
        <begin position="28"/>
        <end position="173"/>
    </location>
</feature>
<dbReference type="EMBL" id="CAKOAT010417376">
    <property type="protein sequence ID" value="CAH8369109.1"/>
    <property type="molecule type" value="Genomic_DNA"/>
</dbReference>
<organism evidence="5 6">
    <name type="scientific">Eruca vesicaria subsp. sativa</name>
    <name type="common">Garden rocket</name>
    <name type="synonym">Eruca sativa</name>
    <dbReference type="NCBI Taxonomy" id="29727"/>
    <lineage>
        <taxon>Eukaryota</taxon>
        <taxon>Viridiplantae</taxon>
        <taxon>Streptophyta</taxon>
        <taxon>Embryophyta</taxon>
        <taxon>Tracheophyta</taxon>
        <taxon>Spermatophyta</taxon>
        <taxon>Magnoliopsida</taxon>
        <taxon>eudicotyledons</taxon>
        <taxon>Gunneridae</taxon>
        <taxon>Pentapetalae</taxon>
        <taxon>rosids</taxon>
        <taxon>malvids</taxon>
        <taxon>Brassicales</taxon>
        <taxon>Brassicaceae</taxon>
        <taxon>Brassiceae</taxon>
        <taxon>Eruca</taxon>
    </lineage>
</organism>
<keyword evidence="3" id="KW-0732">Signal</keyword>